<dbReference type="GO" id="GO:0000139">
    <property type="term" value="C:Golgi membrane"/>
    <property type="evidence" value="ECO:0007669"/>
    <property type="project" value="TreeGrafter"/>
</dbReference>
<dbReference type="InterPro" id="IPR008630">
    <property type="entry name" value="Glyco_trans_34"/>
</dbReference>
<sequence>MRPLLAAAAAGLGLLMLATEAGGQQDSYFSLVSRQLVEEECPGLTPEALQAWSSLQVHFFDAQALAYGGQESRWTALAAGFEGLSALMNNLEVAYQCPVGATRHFRQVAEWALGLGHPFRARSLMQMGNIFKIQAMSRWWKSKSGGAKRFQPRLQVEYTIAVTQLHAALQVPLRRVARFSGPSRPRVEVHSICNYKPDPTSNTGSECPLPGLSVPNHRAYAERHGYRYVLHTELPLPDREAHYSKMLVIHEALRSATAPDWVFFIDCDAFFTNAATSVSDILETYGAAAAAGPHFLVAEDPGGINTGTLLFRRSDWSLAFLERVAASQFGAAWDQSMFFWELLQPELFQLGRLEHTLGQPPGPADFKLPPEVAFVHQAHLNGFVPPASRDWSAYEWQPGDFVRHFAGCPWQEGHCLGLMRETAALAQRELLGGGSGGS</sequence>
<dbReference type="GO" id="GO:0016757">
    <property type="term" value="F:glycosyltransferase activity"/>
    <property type="evidence" value="ECO:0007669"/>
    <property type="project" value="UniProtKB-KW"/>
</dbReference>
<keyword evidence="2" id="KW-0328">Glycosyltransferase</keyword>
<evidence type="ECO:0000256" key="2">
    <source>
        <dbReference type="ARBA" id="ARBA00022676"/>
    </source>
</evidence>
<evidence type="ECO:0000313" key="6">
    <source>
        <dbReference type="Proteomes" id="UP000626109"/>
    </source>
</evidence>
<gene>
    <name evidence="5" type="ORF">PGLA2088_LOCUS4935</name>
</gene>
<keyword evidence="4" id="KW-0732">Signal</keyword>
<dbReference type="Proteomes" id="UP000626109">
    <property type="component" value="Unassembled WGS sequence"/>
</dbReference>
<keyword evidence="3" id="KW-0808">Transferase</keyword>
<reference evidence="5" key="1">
    <citation type="submission" date="2021-02" db="EMBL/GenBank/DDBJ databases">
        <authorList>
            <person name="Dougan E. K."/>
            <person name="Rhodes N."/>
            <person name="Thang M."/>
            <person name="Chan C."/>
        </authorList>
    </citation>
    <scope>NUCLEOTIDE SEQUENCE</scope>
</reference>
<dbReference type="PANTHER" id="PTHR31306:SF4">
    <property type="entry name" value="ALPHA-1,2-GALACTOSYLTRANSFERASE"/>
    <property type="match status" value="1"/>
</dbReference>
<name>A0A813I7T8_POLGL</name>
<dbReference type="SUPFAM" id="SSF53448">
    <property type="entry name" value="Nucleotide-diphospho-sugar transferases"/>
    <property type="match status" value="1"/>
</dbReference>
<evidence type="ECO:0000313" key="5">
    <source>
        <dbReference type="EMBL" id="CAE8646590.1"/>
    </source>
</evidence>
<dbReference type="Pfam" id="PF05637">
    <property type="entry name" value="Glyco_transf_34"/>
    <property type="match status" value="2"/>
</dbReference>
<organism evidence="5 6">
    <name type="scientific">Polarella glacialis</name>
    <name type="common">Dinoflagellate</name>
    <dbReference type="NCBI Taxonomy" id="89957"/>
    <lineage>
        <taxon>Eukaryota</taxon>
        <taxon>Sar</taxon>
        <taxon>Alveolata</taxon>
        <taxon>Dinophyceae</taxon>
        <taxon>Suessiales</taxon>
        <taxon>Suessiaceae</taxon>
        <taxon>Polarella</taxon>
    </lineage>
</organism>
<evidence type="ECO:0000256" key="4">
    <source>
        <dbReference type="SAM" id="SignalP"/>
    </source>
</evidence>
<feature type="signal peptide" evidence="4">
    <location>
        <begin position="1"/>
        <end position="23"/>
    </location>
</feature>
<dbReference type="GO" id="GO:0006487">
    <property type="term" value="P:protein N-linked glycosylation"/>
    <property type="evidence" value="ECO:0007669"/>
    <property type="project" value="TreeGrafter"/>
</dbReference>
<dbReference type="PANTHER" id="PTHR31306">
    <property type="entry name" value="ALPHA-1,6-MANNOSYLTRANSFERASE MNN11-RELATED"/>
    <property type="match status" value="1"/>
</dbReference>
<proteinExistence type="inferred from homology"/>
<evidence type="ECO:0000256" key="3">
    <source>
        <dbReference type="ARBA" id="ARBA00022679"/>
    </source>
</evidence>
<evidence type="ECO:0000256" key="1">
    <source>
        <dbReference type="ARBA" id="ARBA00005664"/>
    </source>
</evidence>
<dbReference type="AlphaFoldDB" id="A0A813I7T8"/>
<dbReference type="Gene3D" id="3.90.550.10">
    <property type="entry name" value="Spore Coat Polysaccharide Biosynthesis Protein SpsA, Chain A"/>
    <property type="match status" value="1"/>
</dbReference>
<comment type="caution">
    <text evidence="5">The sequence shown here is derived from an EMBL/GenBank/DDBJ whole genome shotgun (WGS) entry which is preliminary data.</text>
</comment>
<feature type="chain" id="PRO_5032576876" evidence="4">
    <location>
        <begin position="24"/>
        <end position="438"/>
    </location>
</feature>
<protein>
    <submittedName>
        <fullName evidence="5">Uncharacterized protein</fullName>
    </submittedName>
</protein>
<dbReference type="EMBL" id="CAJNNW010004608">
    <property type="protein sequence ID" value="CAE8646590.1"/>
    <property type="molecule type" value="Genomic_DNA"/>
</dbReference>
<comment type="similarity">
    <text evidence="1">Belongs to the glycosyltransferase 34 family.</text>
</comment>
<accession>A0A813I7T8</accession>
<dbReference type="InterPro" id="IPR029044">
    <property type="entry name" value="Nucleotide-diphossugar_trans"/>
</dbReference>